<evidence type="ECO:0000313" key="2">
    <source>
        <dbReference type="EMBL" id="PKY91774.1"/>
    </source>
</evidence>
<reference evidence="2 3" key="1">
    <citation type="submission" date="2017-12" db="EMBL/GenBank/DDBJ databases">
        <title>Phylogenetic diversity of female urinary microbiome.</title>
        <authorList>
            <person name="Thomas-White K."/>
            <person name="Wolfe A.J."/>
        </authorList>
    </citation>
    <scope>NUCLEOTIDE SEQUENCE [LARGE SCALE GENOMIC DNA]</scope>
    <source>
        <strain evidence="2 3">UMB0844</strain>
    </source>
</reference>
<dbReference type="Proteomes" id="UP000234775">
    <property type="component" value="Unassembled WGS sequence"/>
</dbReference>
<dbReference type="Pfam" id="PF02903">
    <property type="entry name" value="Alpha-amylase_N"/>
    <property type="match status" value="1"/>
</dbReference>
<accession>A0A2I1K806</accession>
<name>A0A2I1K806_9LACT</name>
<protein>
    <recommendedName>
        <fullName evidence="1">Glycoside hydrolase family 13 N-terminal Ig-like domain-containing protein</fullName>
    </recommendedName>
</protein>
<dbReference type="EMBL" id="PKGZ01000002">
    <property type="protein sequence ID" value="PKY91774.1"/>
    <property type="molecule type" value="Genomic_DNA"/>
</dbReference>
<dbReference type="InterPro" id="IPR014756">
    <property type="entry name" value="Ig_E-set"/>
</dbReference>
<dbReference type="AlphaFoldDB" id="A0A2I1K806"/>
<dbReference type="Gene3D" id="2.60.40.10">
    <property type="entry name" value="Immunoglobulins"/>
    <property type="match status" value="1"/>
</dbReference>
<dbReference type="InterPro" id="IPR013783">
    <property type="entry name" value="Ig-like_fold"/>
</dbReference>
<evidence type="ECO:0000259" key="1">
    <source>
        <dbReference type="Pfam" id="PF02903"/>
    </source>
</evidence>
<feature type="domain" description="Glycoside hydrolase family 13 N-terminal Ig-like" evidence="1">
    <location>
        <begin position="1"/>
        <end position="99"/>
    </location>
</feature>
<dbReference type="CDD" id="cd02857">
    <property type="entry name" value="E_set_CDase_PDE_N"/>
    <property type="match status" value="1"/>
</dbReference>
<comment type="caution">
    <text evidence="2">The sequence shown here is derived from an EMBL/GenBank/DDBJ whole genome shotgun (WGS) entry which is preliminary data.</text>
</comment>
<dbReference type="GO" id="GO:0004553">
    <property type="term" value="F:hydrolase activity, hydrolyzing O-glycosyl compounds"/>
    <property type="evidence" value="ECO:0007669"/>
    <property type="project" value="InterPro"/>
</dbReference>
<keyword evidence="3" id="KW-1185">Reference proteome</keyword>
<dbReference type="RefSeq" id="WP_101660028.1">
    <property type="nucleotide sequence ID" value="NZ_PKGZ01000002.1"/>
</dbReference>
<dbReference type="GO" id="GO:0005975">
    <property type="term" value="P:carbohydrate metabolic process"/>
    <property type="evidence" value="ECO:0007669"/>
    <property type="project" value="InterPro"/>
</dbReference>
<sequence>MEITSVYHRPESEFAYLYDEKTMHIRLRTQKGDMRGARLHYGDISIFYLKGYEHCVPMQKILIDKYYDYFESKVKVSHHRIQYIFELEGQSGFKLLYGD</sequence>
<gene>
    <name evidence="2" type="ORF">CYJ27_03645</name>
</gene>
<dbReference type="InterPro" id="IPR004185">
    <property type="entry name" value="Glyco_hydro_13_lg-like_dom"/>
</dbReference>
<proteinExistence type="predicted"/>
<dbReference type="SUPFAM" id="SSF81296">
    <property type="entry name" value="E set domains"/>
    <property type="match status" value="1"/>
</dbReference>
<evidence type="ECO:0000313" key="3">
    <source>
        <dbReference type="Proteomes" id="UP000234775"/>
    </source>
</evidence>
<organism evidence="2 3">
    <name type="scientific">Aerococcus christensenii</name>
    <dbReference type="NCBI Taxonomy" id="87541"/>
    <lineage>
        <taxon>Bacteria</taxon>
        <taxon>Bacillati</taxon>
        <taxon>Bacillota</taxon>
        <taxon>Bacilli</taxon>
        <taxon>Lactobacillales</taxon>
        <taxon>Aerococcaceae</taxon>
        <taxon>Aerococcus</taxon>
    </lineage>
</organism>